<name>W0E8W2_MARPU</name>
<evidence type="ECO:0000313" key="2">
    <source>
        <dbReference type="Proteomes" id="UP000005275"/>
    </source>
</evidence>
<organism evidence="1 2">
    <name type="scientific">Marichromatium purpuratum 984</name>
    <dbReference type="NCBI Taxonomy" id="765910"/>
    <lineage>
        <taxon>Bacteria</taxon>
        <taxon>Pseudomonadati</taxon>
        <taxon>Pseudomonadota</taxon>
        <taxon>Gammaproteobacteria</taxon>
        <taxon>Chromatiales</taxon>
        <taxon>Chromatiaceae</taxon>
        <taxon>Marichromatium</taxon>
    </lineage>
</organism>
<dbReference type="STRING" id="765910.MARPU_09615"/>
<dbReference type="RefSeq" id="WP_005225045.1">
    <property type="nucleotide sequence ID" value="NZ_CP007031.1"/>
</dbReference>
<gene>
    <name evidence="1" type="ORF">MARPU_09615</name>
</gene>
<reference evidence="1 2" key="1">
    <citation type="submission" date="2013-12" db="EMBL/GenBank/DDBJ databases">
        <authorList>
            <consortium name="DOE Joint Genome Institute"/>
            <person name="Bryant D.A."/>
            <person name="Huntemann M."/>
            <person name="Han J."/>
            <person name="Chen A."/>
            <person name="Kyrpides N."/>
            <person name="Mavromatis K."/>
            <person name="Markowitz V."/>
            <person name="Palaniappan K."/>
            <person name="Ivanova N."/>
            <person name="Schaumberg A."/>
            <person name="Pati A."/>
            <person name="Liolios K."/>
            <person name="Nordberg H.P."/>
            <person name="Cantor M.N."/>
            <person name="Hua S.X."/>
            <person name="Woyke T."/>
        </authorList>
    </citation>
    <scope>NUCLEOTIDE SEQUENCE [LARGE SCALE GENOMIC DNA]</scope>
    <source>
        <strain evidence="1 2">984</strain>
    </source>
</reference>
<evidence type="ECO:0000313" key="1">
    <source>
        <dbReference type="EMBL" id="AHF05516.1"/>
    </source>
</evidence>
<keyword evidence="2" id="KW-1185">Reference proteome</keyword>
<dbReference type="KEGG" id="mpur:MARPU_09615"/>
<protein>
    <submittedName>
        <fullName evidence="1">Uncharacterized protein</fullName>
    </submittedName>
</protein>
<dbReference type="Proteomes" id="UP000005275">
    <property type="component" value="Chromosome"/>
</dbReference>
<dbReference type="EMBL" id="CP007031">
    <property type="protein sequence ID" value="AHF05516.1"/>
    <property type="molecule type" value="Genomic_DNA"/>
</dbReference>
<proteinExistence type="predicted"/>
<accession>W0E8W2</accession>
<dbReference type="AlphaFoldDB" id="W0E8W2"/>
<dbReference type="HOGENOM" id="CLU_3045128_0_0_6"/>
<sequence>MSSLEWLNALRRGDRVAVTPDGAHGVVTTATARQLVVDQTDTPLDHTTGDHADE</sequence>